<dbReference type="EMBL" id="BMAT01010896">
    <property type="protein sequence ID" value="GFR62817.1"/>
    <property type="molecule type" value="Genomic_DNA"/>
</dbReference>
<feature type="compositionally biased region" description="Low complexity" evidence="1">
    <location>
        <begin position="60"/>
        <end position="69"/>
    </location>
</feature>
<evidence type="ECO:0000256" key="1">
    <source>
        <dbReference type="SAM" id="MobiDB-lite"/>
    </source>
</evidence>
<proteinExistence type="predicted"/>
<organism evidence="2 3">
    <name type="scientific">Elysia marginata</name>
    <dbReference type="NCBI Taxonomy" id="1093978"/>
    <lineage>
        <taxon>Eukaryota</taxon>
        <taxon>Metazoa</taxon>
        <taxon>Spiralia</taxon>
        <taxon>Lophotrochozoa</taxon>
        <taxon>Mollusca</taxon>
        <taxon>Gastropoda</taxon>
        <taxon>Heterobranchia</taxon>
        <taxon>Euthyneura</taxon>
        <taxon>Panpulmonata</taxon>
        <taxon>Sacoglossa</taxon>
        <taxon>Placobranchoidea</taxon>
        <taxon>Plakobranchidae</taxon>
        <taxon>Elysia</taxon>
    </lineage>
</organism>
<dbReference type="Proteomes" id="UP000762676">
    <property type="component" value="Unassembled WGS sequence"/>
</dbReference>
<feature type="region of interest" description="Disordered" evidence="1">
    <location>
        <begin position="55"/>
        <end position="80"/>
    </location>
</feature>
<reference evidence="2 3" key="1">
    <citation type="journal article" date="2021" name="Elife">
        <title>Chloroplast acquisition without the gene transfer in kleptoplastic sea slugs, Plakobranchus ocellatus.</title>
        <authorList>
            <person name="Maeda T."/>
            <person name="Takahashi S."/>
            <person name="Yoshida T."/>
            <person name="Shimamura S."/>
            <person name="Takaki Y."/>
            <person name="Nagai Y."/>
            <person name="Toyoda A."/>
            <person name="Suzuki Y."/>
            <person name="Arimoto A."/>
            <person name="Ishii H."/>
            <person name="Satoh N."/>
            <person name="Nishiyama T."/>
            <person name="Hasebe M."/>
            <person name="Maruyama T."/>
            <person name="Minagawa J."/>
            <person name="Obokata J."/>
            <person name="Shigenobu S."/>
        </authorList>
    </citation>
    <scope>NUCLEOTIDE SEQUENCE [LARGE SCALE GENOMIC DNA]</scope>
</reference>
<comment type="caution">
    <text evidence="2">The sequence shown here is derived from an EMBL/GenBank/DDBJ whole genome shotgun (WGS) entry which is preliminary data.</text>
</comment>
<protein>
    <submittedName>
        <fullName evidence="2">Uncharacterized protein</fullName>
    </submittedName>
</protein>
<sequence length="80" mass="9363">MTHVLTQLSRQCEQETEIHREASQVDVIINCGQDRQRLKVGRIEIKANRETGEDLFQAPQQQQQQQQQQHRLAANDWAQV</sequence>
<evidence type="ECO:0000313" key="3">
    <source>
        <dbReference type="Proteomes" id="UP000762676"/>
    </source>
</evidence>
<dbReference type="AlphaFoldDB" id="A0AAV4EP78"/>
<gene>
    <name evidence="2" type="ORF">ElyMa_005466900</name>
</gene>
<accession>A0AAV4EP78</accession>
<name>A0AAV4EP78_9GAST</name>
<keyword evidence="3" id="KW-1185">Reference proteome</keyword>
<evidence type="ECO:0000313" key="2">
    <source>
        <dbReference type="EMBL" id="GFR62817.1"/>
    </source>
</evidence>